<protein>
    <submittedName>
        <fullName evidence="1 3">Uncharacterized protein</fullName>
    </submittedName>
</protein>
<dbReference type="AlphaFoldDB" id="A0A183HX74"/>
<reference evidence="3" key="1">
    <citation type="submission" date="2016-06" db="UniProtKB">
        <authorList>
            <consortium name="WormBaseParasite"/>
        </authorList>
    </citation>
    <scope>IDENTIFICATION</scope>
</reference>
<evidence type="ECO:0000313" key="1">
    <source>
        <dbReference type="EMBL" id="VDO81779.1"/>
    </source>
</evidence>
<proteinExistence type="predicted"/>
<reference evidence="1 2" key="2">
    <citation type="submission" date="2018-11" db="EMBL/GenBank/DDBJ databases">
        <authorList>
            <consortium name="Pathogen Informatics"/>
        </authorList>
    </citation>
    <scope>NUCLEOTIDE SEQUENCE [LARGE SCALE GENOMIC DNA]</scope>
</reference>
<dbReference type="WBParaSite" id="OFLC_0001208601-mRNA-1">
    <property type="protein sequence ID" value="OFLC_0001208601-mRNA-1"/>
    <property type="gene ID" value="OFLC_0001208601"/>
</dbReference>
<gene>
    <name evidence="1" type="ORF">OFLC_LOCUS12086</name>
</gene>
<evidence type="ECO:0000313" key="2">
    <source>
        <dbReference type="Proteomes" id="UP000267606"/>
    </source>
</evidence>
<dbReference type="EMBL" id="UZAJ01018305">
    <property type="protein sequence ID" value="VDO81779.1"/>
    <property type="molecule type" value="Genomic_DNA"/>
</dbReference>
<name>A0A183HX74_9BILA</name>
<dbReference type="STRING" id="387005.A0A183HX74"/>
<evidence type="ECO:0000313" key="3">
    <source>
        <dbReference type="WBParaSite" id="OFLC_0001208601-mRNA-1"/>
    </source>
</evidence>
<accession>A0A183HX74</accession>
<dbReference type="Proteomes" id="UP000267606">
    <property type="component" value="Unassembled WGS sequence"/>
</dbReference>
<sequence length="230" mass="26647">MVQMNNTECEEGRDNALSIDLLPKIRPKSYSFMSSKDVIFKKNIKCAKEEIGKDSEISKSISFGKTSSLANLSNRPKTSSFLRDLRKLFSRSKTSINASTITTTTTSTLTREIKSQDSIIMRNGMENLNNFDIELREKSRSRSWSHYETQGIFHKNRKPVESKPVGKRIYSSIRALRKNKSVELMNEVVTEDTENKSSIHSKVIIHLSCKHYFYFFINIQKYIKQKKERV</sequence>
<organism evidence="3">
    <name type="scientific">Onchocerca flexuosa</name>
    <dbReference type="NCBI Taxonomy" id="387005"/>
    <lineage>
        <taxon>Eukaryota</taxon>
        <taxon>Metazoa</taxon>
        <taxon>Ecdysozoa</taxon>
        <taxon>Nematoda</taxon>
        <taxon>Chromadorea</taxon>
        <taxon>Rhabditida</taxon>
        <taxon>Spirurina</taxon>
        <taxon>Spiruromorpha</taxon>
        <taxon>Filarioidea</taxon>
        <taxon>Onchocercidae</taxon>
        <taxon>Onchocerca</taxon>
    </lineage>
</organism>
<keyword evidence="2" id="KW-1185">Reference proteome</keyword>